<evidence type="ECO:0000256" key="3">
    <source>
        <dbReference type="ARBA" id="ARBA00023277"/>
    </source>
</evidence>
<feature type="active site" description="Proton donor" evidence="4">
    <location>
        <position position="412"/>
    </location>
</feature>
<dbReference type="Gene3D" id="2.60.40.10">
    <property type="entry name" value="Immunoglobulins"/>
    <property type="match status" value="1"/>
</dbReference>
<evidence type="ECO:0000313" key="7">
    <source>
        <dbReference type="EMBL" id="SCZ57821.1"/>
    </source>
</evidence>
<name>A0A1G5Q8V0_9GAMM</name>
<proteinExistence type="inferred from homology"/>
<dbReference type="Gene3D" id="2.60.40.1180">
    <property type="entry name" value="Golgi alpha-mannosidase II"/>
    <property type="match status" value="1"/>
</dbReference>
<dbReference type="InterPro" id="IPR017853">
    <property type="entry name" value="GH"/>
</dbReference>
<feature type="binding site" evidence="4">
    <location>
        <begin position="525"/>
        <end position="526"/>
    </location>
    <ligand>
        <name>alpha-maltose 1-phosphate</name>
        <dbReference type="ChEBI" id="CHEBI:63576"/>
    </ligand>
</feature>
<evidence type="ECO:0000313" key="8">
    <source>
        <dbReference type="Proteomes" id="UP000199648"/>
    </source>
</evidence>
<dbReference type="OrthoDB" id="9805159at2"/>
<protein>
    <recommendedName>
        <fullName evidence="4">Alpha-1,4-glucan:maltose-1-phosphate maltosyltransferase</fullName>
        <shortName evidence="4">GMPMT</shortName>
        <ecNumber evidence="4">2.4.99.16</ecNumber>
    </recommendedName>
    <alternativeName>
        <fullName evidence="4">(1-&gt;4)-alpha-D-glucan:maltose-1-phosphate alpha-D-maltosyltransferase</fullName>
    </alternativeName>
</protein>
<comment type="catalytic activity">
    <reaction evidence="4">
        <text>alpha-maltose 1-phosphate + [(1-&gt;4)-alpha-D-glucosyl](n) = [(1-&gt;4)-alpha-D-glucosyl](n+2) + phosphate</text>
        <dbReference type="Rhea" id="RHEA:42692"/>
        <dbReference type="Rhea" id="RHEA-COMP:9584"/>
        <dbReference type="Rhea" id="RHEA-COMP:10183"/>
        <dbReference type="ChEBI" id="CHEBI:15444"/>
        <dbReference type="ChEBI" id="CHEBI:43474"/>
        <dbReference type="ChEBI" id="CHEBI:63576"/>
        <dbReference type="EC" id="2.4.99.16"/>
    </reaction>
</comment>
<dbReference type="Gene3D" id="3.20.20.80">
    <property type="entry name" value="Glycosidases"/>
    <property type="match status" value="1"/>
</dbReference>
<dbReference type="Gene3D" id="1.20.58.80">
    <property type="entry name" value="Phosphotransferase system, lactose/cellobiose-type IIA subunit"/>
    <property type="match status" value="1"/>
</dbReference>
<keyword evidence="1 4" id="KW-0328">Glycosyltransferase</keyword>
<evidence type="ECO:0000256" key="4">
    <source>
        <dbReference type="HAMAP-Rule" id="MF_02124"/>
    </source>
</evidence>
<evidence type="ECO:0000259" key="6">
    <source>
        <dbReference type="Pfam" id="PF21702"/>
    </source>
</evidence>
<comment type="similarity">
    <text evidence="4">Belongs to the glycosyl hydrolase 13 family. GlgE subfamily.</text>
</comment>
<dbReference type="InterPro" id="IPR013780">
    <property type="entry name" value="Glyco_hydro_b"/>
</dbReference>
<dbReference type="CDD" id="cd11344">
    <property type="entry name" value="AmyAc_GlgE_like"/>
    <property type="match status" value="1"/>
</dbReference>
<dbReference type="GO" id="GO:0030979">
    <property type="term" value="P:alpha-glucan biosynthetic process"/>
    <property type="evidence" value="ECO:0007669"/>
    <property type="project" value="UniProtKB-UniRule"/>
</dbReference>
<feature type="binding site" evidence="4">
    <location>
        <position position="252"/>
    </location>
    <ligand>
        <name>alpha-maltose 1-phosphate</name>
        <dbReference type="ChEBI" id="CHEBI:63576"/>
    </ligand>
</feature>
<evidence type="ECO:0000259" key="5">
    <source>
        <dbReference type="Pfam" id="PF11896"/>
    </source>
</evidence>
<feature type="binding site" evidence="4">
    <location>
        <position position="312"/>
    </location>
    <ligand>
        <name>alpha-maltose 1-phosphate</name>
        <dbReference type="ChEBI" id="CHEBI:63576"/>
    </ligand>
</feature>
<feature type="site" description="Transition state stabilizer" evidence="4">
    <location>
        <position position="470"/>
    </location>
</feature>
<dbReference type="STRING" id="415747.SAMN03097708_01517"/>
<evidence type="ECO:0000256" key="2">
    <source>
        <dbReference type="ARBA" id="ARBA00022679"/>
    </source>
</evidence>
<dbReference type="Pfam" id="PF11896">
    <property type="entry name" value="GlgE_dom_N_S"/>
    <property type="match status" value="1"/>
</dbReference>
<feature type="domain" description="Alpha-1,4-glucan:maltose-1-phosphate maltosyltransferase" evidence="5">
    <location>
        <begin position="10"/>
        <end position="193"/>
    </location>
</feature>
<dbReference type="PANTHER" id="PTHR47786:SF2">
    <property type="entry name" value="GLYCOSYL HYDROLASE FAMILY 13 CATALYTIC DOMAIN-CONTAINING PROTEIN"/>
    <property type="match status" value="1"/>
</dbReference>
<dbReference type="InterPro" id="IPR021828">
    <property type="entry name" value="GlgE_dom_N/S"/>
</dbReference>
<accession>A0A1G5Q8V0</accession>
<feature type="binding site" evidence="4">
    <location>
        <position position="384"/>
    </location>
    <ligand>
        <name>alpha-maltose 1-phosphate</name>
        <dbReference type="ChEBI" id="CHEBI:63576"/>
    </ligand>
</feature>
<dbReference type="SUPFAM" id="SSF51445">
    <property type="entry name" value="(Trans)glycosidases"/>
    <property type="match status" value="1"/>
</dbReference>
<dbReference type="AlphaFoldDB" id="A0A1G5Q8V0"/>
<dbReference type="GO" id="GO:0004553">
    <property type="term" value="F:hydrolase activity, hydrolyzing O-glycosyl compounds"/>
    <property type="evidence" value="ECO:0007669"/>
    <property type="project" value="InterPro"/>
</dbReference>
<dbReference type="InterPro" id="IPR049171">
    <property type="entry name" value="GLGE_C"/>
</dbReference>
<dbReference type="GO" id="GO:0016758">
    <property type="term" value="F:hexosyltransferase activity"/>
    <property type="evidence" value="ECO:0007669"/>
    <property type="project" value="UniProtKB-UniRule"/>
</dbReference>
<organism evidence="7 8">
    <name type="scientific">Thiohalomonas denitrificans</name>
    <dbReference type="NCBI Taxonomy" id="415747"/>
    <lineage>
        <taxon>Bacteria</taxon>
        <taxon>Pseudomonadati</taxon>
        <taxon>Pseudomonadota</taxon>
        <taxon>Gammaproteobacteria</taxon>
        <taxon>Thiohalomonadales</taxon>
        <taxon>Thiohalomonadaceae</taxon>
        <taxon>Thiohalomonas</taxon>
    </lineage>
</organism>
<keyword evidence="8" id="KW-1185">Reference proteome</keyword>
<dbReference type="PANTHER" id="PTHR47786">
    <property type="entry name" value="ALPHA-1,4-GLUCAN:MALTOSE-1-PHOSPHATE MALTOSYLTRANSFERASE"/>
    <property type="match status" value="1"/>
</dbReference>
<comment type="function">
    <text evidence="4">Maltosyltransferase that uses maltose 1-phosphate (M1P) as the sugar donor to elongate linear or branched alpha-(1-&gt;4)-glucans. Is involved in a branched alpha-glucan biosynthetic pathway from trehalose, together with TreS, Mak and GlgB.</text>
</comment>
<feature type="domain" description="Alpha-1,4-glucan:maltose-1-phosphate maltosyltransferase C-terminal" evidence="6">
    <location>
        <begin position="564"/>
        <end position="651"/>
    </location>
</feature>
<comment type="subunit">
    <text evidence="4">Homodimer.</text>
</comment>
<dbReference type="EC" id="2.4.99.16" evidence="4"/>
<dbReference type="InterPro" id="IPR026585">
    <property type="entry name" value="GlgE"/>
</dbReference>
<keyword evidence="2 4" id="KW-0808">Transferase</keyword>
<dbReference type="Proteomes" id="UP000199648">
    <property type="component" value="Unassembled WGS sequence"/>
</dbReference>
<dbReference type="Pfam" id="PF21702">
    <property type="entry name" value="GLGE_C"/>
    <property type="match status" value="1"/>
</dbReference>
<dbReference type="HAMAP" id="MF_02124">
    <property type="entry name" value="GlgE"/>
    <property type="match status" value="1"/>
</dbReference>
<gene>
    <name evidence="4" type="primary">glgE</name>
    <name evidence="7" type="ORF">SAMN03097708_01517</name>
</gene>
<keyword evidence="3 4" id="KW-0119">Carbohydrate metabolism</keyword>
<sequence length="665" mass="77372">MKLPENDGRRRVVIEGVTPQVDDGCFPVKRTIGETVAVEANCFTDGHDLIDCVIQYRHEGEAEWHEVPMSSLGHDRWSGEFPVTEMGRYRYRIQAWVDRFLSWRHDLRLREDSEDIGVALQMGADLVEDAAGRASGHDAERLHGFVTALRGHGEPAERRVVGLDTKLLELMERYADRRLASLSEKELAVVVEREKARFSAWYEFFPRSCGVDQGKSHGGFRDCEERLAHVASMNFDVVYLPPIHPVGESRRKGPNNSLIAGPEDPGSPWAIGSEAGGHKSVHPQLGTLEDFRHFRTVAEELGLEVAIDIAFQCSPDHPYVTEHPEWFLHRPDGSVQYAENPPKKYQDIYPFHFEAEEWHSLWEELHSVLTFWVDQGVTIFRVDNPHTKPFPFWEWVIAEVKREHPDVLFLSEAFARPNVMYRLAKIGFSQSYTYFTWRNTKWELTRYMQELTRTEVREFFRPNFWPTTPDILPEYLQFGGRPAFSSRLVLAATLAASYGVYGPAFELAENRAVRPGSEEYLDSEKYQTRHWDVKRRESLADYMRRVNTIRRENEALQANHSLEFFTVDNEEIIAYGKTTRDLSNIIVVVVNLDAYHTQSGWVELPMEELEIDPHHPYQMHDLLSGSRYLWHGPRNYVELDPQRSPAHIFRLYRRTRTEHDFEYFF</sequence>
<evidence type="ECO:0000256" key="1">
    <source>
        <dbReference type="ARBA" id="ARBA00022676"/>
    </source>
</evidence>
<feature type="binding site" evidence="4">
    <location>
        <position position="347"/>
    </location>
    <ligand>
        <name>alpha-maltose 1-phosphate</name>
        <dbReference type="ChEBI" id="CHEBI:63576"/>
    </ligand>
</feature>
<reference evidence="7 8" key="1">
    <citation type="submission" date="2016-10" db="EMBL/GenBank/DDBJ databases">
        <authorList>
            <person name="de Groot N.N."/>
        </authorList>
    </citation>
    <scope>NUCLEOTIDE SEQUENCE [LARGE SCALE GENOMIC DNA]</scope>
    <source>
        <strain evidence="7 8">HLD2</strain>
    </source>
</reference>
<feature type="active site" description="Nucleophile" evidence="4">
    <location>
        <position position="383"/>
    </location>
</feature>
<dbReference type="EMBL" id="FMWD01000004">
    <property type="protein sequence ID" value="SCZ57821.1"/>
    <property type="molecule type" value="Genomic_DNA"/>
</dbReference>
<dbReference type="InterPro" id="IPR013783">
    <property type="entry name" value="Ig-like_fold"/>
</dbReference>
<dbReference type="RefSeq" id="WP_092994834.1">
    <property type="nucleotide sequence ID" value="NZ_FMWD01000004.1"/>
</dbReference>